<sequence>MSFLPYERPPPSVWLGSWLGSSVLHGGVALALLTSSVAFVQAPTGTILRAPEFEVTLEILDAAIVTPDAALEEPLVPPDAEPLLPEAAEETDPEEESFLTPEPATPDGLLPDADAIAPDALLPDEDPAVTGALLPEADPIVPDVDSGSPVAQEIEGVEPVETALTDPDSILPSPLVDEQAVPAPEPVDVPSSLPTVEPESDILSVEDILAPEPVELSPLAELVAPAQPEVPSAVTPEVIAQEPLVLTPQAFESEADDVQPVEPELPDTVALLAPEILAEESPEPAVTDDEPEGALHLCLRLGALRRPIPSPRKSARCCVVYVRCPPSDASQPCPAAPPMVPVSPSSALI</sequence>
<feature type="region of interest" description="Disordered" evidence="1">
    <location>
        <begin position="87"/>
        <end position="114"/>
    </location>
</feature>
<dbReference type="KEGG" id="sual:KDD17_17385"/>
<dbReference type="Proteomes" id="UP000683291">
    <property type="component" value="Chromosome pJK7-1-1"/>
</dbReference>
<proteinExistence type="predicted"/>
<dbReference type="RefSeq" id="WP_212706306.1">
    <property type="nucleotide sequence ID" value="NZ_CP073582.1"/>
</dbReference>
<gene>
    <name evidence="2" type="ORF">KDD17_17385</name>
</gene>
<dbReference type="EMBL" id="CP073582">
    <property type="protein sequence ID" value="QUJ78114.1"/>
    <property type="molecule type" value="Genomic_DNA"/>
</dbReference>
<evidence type="ECO:0000313" key="3">
    <source>
        <dbReference type="Proteomes" id="UP000683291"/>
    </source>
</evidence>
<feature type="region of interest" description="Disordered" evidence="1">
    <location>
        <begin position="328"/>
        <end position="349"/>
    </location>
</feature>
<protein>
    <submittedName>
        <fullName evidence="2">Uncharacterized protein</fullName>
    </submittedName>
</protein>
<dbReference type="AlphaFoldDB" id="A0A975JGJ3"/>
<evidence type="ECO:0000313" key="2">
    <source>
        <dbReference type="EMBL" id="QUJ78114.1"/>
    </source>
</evidence>
<name>A0A975JGJ3_9RHOB</name>
<feature type="compositionally biased region" description="Acidic residues" evidence="1">
    <location>
        <begin position="87"/>
        <end position="97"/>
    </location>
</feature>
<accession>A0A975JGJ3</accession>
<reference evidence="2" key="1">
    <citation type="submission" date="2021-04" db="EMBL/GenBank/DDBJ databases">
        <title>Complete genome sequence for Sulfitobacter sp. strain JK7-1.</title>
        <authorList>
            <person name="Park S.-J."/>
        </authorList>
    </citation>
    <scope>NUCLEOTIDE SEQUENCE</scope>
    <source>
        <strain evidence="2">JK7-1</strain>
    </source>
</reference>
<keyword evidence="3" id="KW-1185">Reference proteome</keyword>
<evidence type="ECO:0000256" key="1">
    <source>
        <dbReference type="SAM" id="MobiDB-lite"/>
    </source>
</evidence>
<organism evidence="2 3">
    <name type="scientific">Sulfitobacter albidus</name>
    <dbReference type="NCBI Taxonomy" id="2829501"/>
    <lineage>
        <taxon>Bacteria</taxon>
        <taxon>Pseudomonadati</taxon>
        <taxon>Pseudomonadota</taxon>
        <taxon>Alphaproteobacteria</taxon>
        <taxon>Rhodobacterales</taxon>
        <taxon>Roseobacteraceae</taxon>
        <taxon>Sulfitobacter</taxon>
    </lineage>
</organism>